<dbReference type="PANTHER" id="PTHR30290:SF10">
    <property type="entry name" value="PERIPLASMIC OLIGOPEPTIDE-BINDING PROTEIN-RELATED"/>
    <property type="match status" value="1"/>
</dbReference>
<evidence type="ECO:0000256" key="4">
    <source>
        <dbReference type="ARBA" id="ARBA00022729"/>
    </source>
</evidence>
<dbReference type="GO" id="GO:0043190">
    <property type="term" value="C:ATP-binding cassette (ABC) transporter complex"/>
    <property type="evidence" value="ECO:0007669"/>
    <property type="project" value="InterPro"/>
</dbReference>
<comment type="caution">
    <text evidence="6">The sequence shown here is derived from an EMBL/GenBank/DDBJ whole genome shotgun (WGS) entry which is preliminary data.</text>
</comment>
<dbReference type="InterPro" id="IPR039424">
    <property type="entry name" value="SBP_5"/>
</dbReference>
<evidence type="ECO:0000313" key="7">
    <source>
        <dbReference type="Proteomes" id="UP000050700"/>
    </source>
</evidence>
<dbReference type="Gene3D" id="3.40.190.10">
    <property type="entry name" value="Periplasmic binding protein-like II"/>
    <property type="match status" value="1"/>
</dbReference>
<dbReference type="InterPro" id="IPR030678">
    <property type="entry name" value="Peptide/Ni-bd"/>
</dbReference>
<dbReference type="Proteomes" id="UP000050700">
    <property type="component" value="Unassembled WGS sequence"/>
</dbReference>
<dbReference type="InterPro" id="IPR023765">
    <property type="entry name" value="SBP_5_CS"/>
</dbReference>
<dbReference type="Gene3D" id="3.90.76.10">
    <property type="entry name" value="Dipeptide-binding Protein, Domain 1"/>
    <property type="match status" value="1"/>
</dbReference>
<protein>
    <submittedName>
        <fullName evidence="6">Periplasmic oligopeptide-binding protein</fullName>
    </submittedName>
</protein>
<evidence type="ECO:0000256" key="3">
    <source>
        <dbReference type="ARBA" id="ARBA00022448"/>
    </source>
</evidence>
<evidence type="ECO:0000259" key="5">
    <source>
        <dbReference type="Pfam" id="PF00496"/>
    </source>
</evidence>
<dbReference type="RefSeq" id="WP_005664364.1">
    <property type="nucleotide sequence ID" value="NZ_AP018771.1"/>
</dbReference>
<name>A0A0D0GZE5_HAEIF</name>
<keyword evidence="4" id="KW-0732">Signal</keyword>
<dbReference type="Gene3D" id="3.10.105.10">
    <property type="entry name" value="Dipeptide-binding Protein, Domain 3"/>
    <property type="match status" value="1"/>
</dbReference>
<dbReference type="EMBL" id="JMQP01000002">
    <property type="protein sequence ID" value="KIS36463.1"/>
    <property type="molecule type" value="Genomic_DNA"/>
</dbReference>
<dbReference type="PIRSF" id="PIRSF002741">
    <property type="entry name" value="MppA"/>
    <property type="match status" value="1"/>
</dbReference>
<dbReference type="CDD" id="cd08504">
    <property type="entry name" value="PBP2_OppA"/>
    <property type="match status" value="1"/>
</dbReference>
<dbReference type="PROSITE" id="PS01040">
    <property type="entry name" value="SBP_BACTERIAL_5"/>
    <property type="match status" value="1"/>
</dbReference>
<comment type="similarity">
    <text evidence="2">Belongs to the bacterial solute-binding protein 5 family.</text>
</comment>
<organism evidence="6 7">
    <name type="scientific">Haemophilus influenzae</name>
    <dbReference type="NCBI Taxonomy" id="727"/>
    <lineage>
        <taxon>Bacteria</taxon>
        <taxon>Pseudomonadati</taxon>
        <taxon>Pseudomonadota</taxon>
        <taxon>Gammaproteobacteria</taxon>
        <taxon>Pasteurellales</taxon>
        <taxon>Pasteurellaceae</taxon>
        <taxon>Haemophilus</taxon>
    </lineage>
</organism>
<accession>A0A0D0GZE5</accession>
<keyword evidence="3" id="KW-0813">Transport</keyword>
<dbReference type="Pfam" id="PF00496">
    <property type="entry name" value="SBP_bac_5"/>
    <property type="match status" value="1"/>
</dbReference>
<sequence>MNNLFALCQRSAVIFSIIFTVVACDKLDSPKPISPQIETQKNTQLESNRVELKRGVYSDLTLQPWQAQSEEQTQLLRDLFEGLTAYDVQGNLVPAVAENWQTEDNKTWIFTLRENAKWSNDEPITASDFVQSWQTLSQSESPLKNYLAFMNLKNAKAVLEKALPVESLGLFAENDRTLRIELDKASPYLPSMLAHVSLLPHYAKSTEIFISNGAYQLQSQAENQHILTTNPYYWAKEKVIFQQVKYQKISVDADLSDFDVVMNPKKVDQNIQDYPQLCTYFYEFNLSDPVLQKSAVRKAIVSMISTNNLVADIAHLYPNNTFLPKSMLGEQESVWEPVVAEQLFSQNQISETRPLKLRIRYDDSSLNQTIAMRLNHQLSQSDLLRVENQGMSWQELQTARTKGDFQLIRSGWCADFNDPAAFLNLFYSKSPDNKNGYKNAEFDRLFESAMTTTSEKVRLENYAKLKGIVQQEHLVLPIFQYSTPVYLAPSIMGDQVNSVGVIYSKDLWRKVQSQ</sequence>
<dbReference type="SUPFAM" id="SSF53850">
    <property type="entry name" value="Periplasmic binding protein-like II"/>
    <property type="match status" value="1"/>
</dbReference>
<reference evidence="6 7" key="1">
    <citation type="submission" date="2014-05" db="EMBL/GenBank/DDBJ databases">
        <title>Methylome analysis of the phasevarions of Haemophilus influenzae.</title>
        <authorList>
            <person name="Atack J.M."/>
            <person name="Fox K.L."/>
            <person name="Power P.M."/>
            <person name="Clark T."/>
            <person name="Jurcisek J."/>
            <person name="Korlach J."/>
            <person name="Bakaletz L.O."/>
            <person name="Jennings M.P."/>
        </authorList>
    </citation>
    <scope>NUCLEOTIDE SEQUENCE [LARGE SCALE GENOMIC DNA]</scope>
    <source>
        <strain evidence="6 7">1209</strain>
    </source>
</reference>
<evidence type="ECO:0000256" key="2">
    <source>
        <dbReference type="ARBA" id="ARBA00005695"/>
    </source>
</evidence>
<dbReference type="AlphaFoldDB" id="A0A0D0GZE5"/>
<dbReference type="GO" id="GO:0030288">
    <property type="term" value="C:outer membrane-bounded periplasmic space"/>
    <property type="evidence" value="ECO:0007669"/>
    <property type="project" value="TreeGrafter"/>
</dbReference>
<evidence type="ECO:0000256" key="1">
    <source>
        <dbReference type="ARBA" id="ARBA00004196"/>
    </source>
</evidence>
<feature type="domain" description="Solute-binding protein family 5" evidence="5">
    <location>
        <begin position="92"/>
        <end position="433"/>
    </location>
</feature>
<evidence type="ECO:0000313" key="6">
    <source>
        <dbReference type="EMBL" id="KIS36463.1"/>
    </source>
</evidence>
<proteinExistence type="inferred from homology"/>
<dbReference type="FunFam" id="3.90.76.10:FF:000001">
    <property type="entry name" value="Oligopeptide ABC transporter substrate-binding protein"/>
    <property type="match status" value="1"/>
</dbReference>
<dbReference type="InterPro" id="IPR000914">
    <property type="entry name" value="SBP_5_dom"/>
</dbReference>
<dbReference type="GO" id="GO:1904680">
    <property type="term" value="F:peptide transmembrane transporter activity"/>
    <property type="evidence" value="ECO:0007669"/>
    <property type="project" value="TreeGrafter"/>
</dbReference>
<dbReference type="GO" id="GO:0015833">
    <property type="term" value="P:peptide transport"/>
    <property type="evidence" value="ECO:0007669"/>
    <property type="project" value="TreeGrafter"/>
</dbReference>
<comment type="subcellular location">
    <subcellularLocation>
        <location evidence="1">Cell envelope</location>
    </subcellularLocation>
</comment>
<dbReference type="PANTHER" id="PTHR30290">
    <property type="entry name" value="PERIPLASMIC BINDING COMPONENT OF ABC TRANSPORTER"/>
    <property type="match status" value="1"/>
</dbReference>
<gene>
    <name evidence="6" type="primary">oppA_2</name>
    <name evidence="6" type="ORF">NTHI1209_02118</name>
</gene>
<dbReference type="PATRIC" id="fig|727.564.peg.545"/>